<gene>
    <name evidence="3" type="ORF">D0U04_21650</name>
    <name evidence="2" type="ORF">DJ93_6030</name>
</gene>
<keyword evidence="5" id="KW-1185">Reference proteome</keyword>
<protein>
    <submittedName>
        <fullName evidence="2">Helix-turn-helix family protein</fullName>
    </submittedName>
    <submittedName>
        <fullName evidence="3">XRE family transcriptional regulator</fullName>
    </submittedName>
</protein>
<evidence type="ECO:0000313" key="3">
    <source>
        <dbReference type="EMBL" id="RFT64487.1"/>
    </source>
</evidence>
<dbReference type="SMART" id="SM00530">
    <property type="entry name" value="HTH_XRE"/>
    <property type="match status" value="1"/>
</dbReference>
<proteinExistence type="predicted"/>
<dbReference type="RefSeq" id="WP_042985255.1">
    <property type="nucleotide sequence ID" value="NZ_JMQC01000012.1"/>
</dbReference>
<dbReference type="Gene3D" id="1.10.260.40">
    <property type="entry name" value="lambda repressor-like DNA-binding domains"/>
    <property type="match status" value="1"/>
</dbReference>
<dbReference type="PATRIC" id="fig|1405.8.peg.6123"/>
<dbReference type="SUPFAM" id="SSF47413">
    <property type="entry name" value="lambda repressor-like DNA-binding domains"/>
    <property type="match status" value="1"/>
</dbReference>
<dbReference type="Pfam" id="PF01381">
    <property type="entry name" value="HTH_3"/>
    <property type="match status" value="1"/>
</dbReference>
<evidence type="ECO:0000313" key="4">
    <source>
        <dbReference type="Proteomes" id="UP000029389"/>
    </source>
</evidence>
<comment type="caution">
    <text evidence="2">The sequence shown here is derived from an EMBL/GenBank/DDBJ whole genome shotgun (WGS) entry which is preliminary data.</text>
</comment>
<evidence type="ECO:0000313" key="5">
    <source>
        <dbReference type="Proteomes" id="UP000264294"/>
    </source>
</evidence>
<reference evidence="2 4" key="1">
    <citation type="submission" date="2014-04" db="EMBL/GenBank/DDBJ databases">
        <authorList>
            <person name="Bishop-Lilly K.A."/>
            <person name="Broomall S.M."/>
            <person name="Chain P.S."/>
            <person name="Chertkov O."/>
            <person name="Coyne S.R."/>
            <person name="Daligault H.E."/>
            <person name="Davenport K.W."/>
            <person name="Erkkila T."/>
            <person name="Frey K.G."/>
            <person name="Gibbons H.S."/>
            <person name="Gu W."/>
            <person name="Jaissle J."/>
            <person name="Johnson S.L."/>
            <person name="Koroleva G.I."/>
            <person name="Ladner J.T."/>
            <person name="Lo C.-C."/>
            <person name="Minogue T.D."/>
            <person name="Munk C."/>
            <person name="Palacios G.F."/>
            <person name="Redden C.L."/>
            <person name="Rosenzweig C.N."/>
            <person name="Scholz M.B."/>
            <person name="Teshima H."/>
            <person name="Xu Y."/>
        </authorList>
    </citation>
    <scope>NUCLEOTIDE SEQUENCE [LARGE SCALE GENOMIC DNA]</scope>
    <source>
        <strain evidence="2 4">BHP</strain>
    </source>
</reference>
<dbReference type="InterPro" id="IPR010982">
    <property type="entry name" value="Lambda_DNA-bd_dom_sf"/>
</dbReference>
<dbReference type="EMBL" id="QVOD01000034">
    <property type="protein sequence ID" value="RFT64487.1"/>
    <property type="molecule type" value="Genomic_DNA"/>
</dbReference>
<reference evidence="3 5" key="2">
    <citation type="submission" date="2018-08" db="EMBL/GenBank/DDBJ databases">
        <title>Bacillus clarus sp. nov. strain PS00077A.</title>
        <authorList>
            <person name="Mendez Acevedo M."/>
            <person name="Carroll L."/>
            <person name="Mukherjee M."/>
            <person name="Wiedmann M."/>
            <person name="Kovac J."/>
        </authorList>
    </citation>
    <scope>NUCLEOTIDE SEQUENCE [LARGE SCALE GENOMIC DNA]</scope>
    <source>
        <strain evidence="3 5">PS00077A</strain>
    </source>
</reference>
<dbReference type="AlphaFoldDB" id="A0A090YRP4"/>
<dbReference type="CDD" id="cd00093">
    <property type="entry name" value="HTH_XRE"/>
    <property type="match status" value="1"/>
</dbReference>
<dbReference type="GO" id="GO:0003677">
    <property type="term" value="F:DNA binding"/>
    <property type="evidence" value="ECO:0007669"/>
    <property type="project" value="InterPro"/>
</dbReference>
<dbReference type="Proteomes" id="UP000029389">
    <property type="component" value="Unassembled WGS sequence"/>
</dbReference>
<evidence type="ECO:0000259" key="1">
    <source>
        <dbReference type="PROSITE" id="PS50943"/>
    </source>
</evidence>
<dbReference type="InterPro" id="IPR001387">
    <property type="entry name" value="Cro/C1-type_HTH"/>
</dbReference>
<name>A0A090YRP4_9BACI</name>
<dbReference type="PROSITE" id="PS50943">
    <property type="entry name" value="HTH_CROC1"/>
    <property type="match status" value="1"/>
</dbReference>
<dbReference type="Proteomes" id="UP000264294">
    <property type="component" value="Unassembled WGS sequence"/>
</dbReference>
<dbReference type="EMBL" id="JMQC01000012">
    <property type="protein sequence ID" value="KFM94805.1"/>
    <property type="molecule type" value="Genomic_DNA"/>
</dbReference>
<evidence type="ECO:0000313" key="2">
    <source>
        <dbReference type="EMBL" id="KFM94805.1"/>
    </source>
</evidence>
<feature type="domain" description="HTH cro/C1-type" evidence="1">
    <location>
        <begin position="11"/>
        <end position="65"/>
    </location>
</feature>
<accession>A0A090YRP4</accession>
<organism evidence="2 4">
    <name type="scientific">Bacillus clarus</name>
    <dbReference type="NCBI Taxonomy" id="2338372"/>
    <lineage>
        <taxon>Bacteria</taxon>
        <taxon>Bacillati</taxon>
        <taxon>Bacillota</taxon>
        <taxon>Bacilli</taxon>
        <taxon>Bacillales</taxon>
        <taxon>Bacillaceae</taxon>
        <taxon>Bacillus</taxon>
        <taxon>Bacillus cereus group</taxon>
    </lineage>
</organism>
<sequence>MKASQECKTMIREYRESKDLTIKELSKNVKIPVGTLYDVETGRRSLKANKAKKMADFLGVPIENLFKPTYYCALPIAE</sequence>